<reference evidence="1" key="1">
    <citation type="submission" date="2018-05" db="EMBL/GenBank/DDBJ databases">
        <authorList>
            <person name="Lanie J.A."/>
            <person name="Ng W.-L."/>
            <person name="Kazmierczak K.M."/>
            <person name="Andrzejewski T.M."/>
            <person name="Davidsen T.M."/>
            <person name="Wayne K.J."/>
            <person name="Tettelin H."/>
            <person name="Glass J.I."/>
            <person name="Rusch D."/>
            <person name="Podicherti R."/>
            <person name="Tsui H.-C.T."/>
            <person name="Winkler M.E."/>
        </authorList>
    </citation>
    <scope>NUCLEOTIDE SEQUENCE</scope>
</reference>
<accession>A0A383CDB7</accession>
<name>A0A383CDB7_9ZZZZ</name>
<sequence>MAYSKEEKLVIQTSMEYSWDKFWGAIEEAADSKGKMNEVDVAVGLILEGVSYMKGAGMTEVELLDHVKEHYNSIEFDEDGNMIDPISAPELSKAEA</sequence>
<gene>
    <name evidence="1" type="ORF">METZ01_LOCUS482913</name>
</gene>
<dbReference type="EMBL" id="UINC01207805">
    <property type="protein sequence ID" value="SVE30059.1"/>
    <property type="molecule type" value="Genomic_DNA"/>
</dbReference>
<protein>
    <submittedName>
        <fullName evidence="1">Uncharacterized protein</fullName>
    </submittedName>
</protein>
<organism evidence="1">
    <name type="scientific">marine metagenome</name>
    <dbReference type="NCBI Taxonomy" id="408172"/>
    <lineage>
        <taxon>unclassified sequences</taxon>
        <taxon>metagenomes</taxon>
        <taxon>ecological metagenomes</taxon>
    </lineage>
</organism>
<evidence type="ECO:0000313" key="1">
    <source>
        <dbReference type="EMBL" id="SVE30059.1"/>
    </source>
</evidence>
<dbReference type="AlphaFoldDB" id="A0A383CDB7"/>
<proteinExistence type="predicted"/>